<dbReference type="EMBL" id="LSBJ02000008">
    <property type="protein sequence ID" value="OAQ60479.1"/>
    <property type="molecule type" value="Genomic_DNA"/>
</dbReference>
<comment type="caution">
    <text evidence="1">The sequence shown here is derived from an EMBL/GenBank/DDBJ whole genome shotgun (WGS) entry which is preliminary data.</text>
</comment>
<dbReference type="Proteomes" id="UP000078397">
    <property type="component" value="Unassembled WGS sequence"/>
</dbReference>
<name>A0A179F5T5_METCM</name>
<accession>A0A179F5T5</accession>
<dbReference type="RefSeq" id="XP_018138357.1">
    <property type="nucleotide sequence ID" value="XM_018294483.1"/>
</dbReference>
<sequence>MPRTRSASSTSSGNGVTHESEIRWLLLSAQTRELGSKWDTIHTNVDRILKAHSCSYIGMALTVGLTTFRGLGHPIVAVMMDREPDCGAIALATMVEEILEYLHELHPRLDVLLHQFEEPIQMLGVGSNERTAQRSSPSTSDPTFDATPDFSYYSASDSPTSDFWSPTLAVDIFPVSDYTTNVNLTVGIRASNG</sequence>
<evidence type="ECO:0000313" key="2">
    <source>
        <dbReference type="Proteomes" id="UP000078397"/>
    </source>
</evidence>
<protein>
    <submittedName>
        <fullName evidence="1">Uncharacterized protein</fullName>
    </submittedName>
</protein>
<keyword evidence="2" id="KW-1185">Reference proteome</keyword>
<evidence type="ECO:0000313" key="1">
    <source>
        <dbReference type="EMBL" id="OAQ60479.1"/>
    </source>
</evidence>
<dbReference type="GeneID" id="28858477"/>
<dbReference type="KEGG" id="pchm:VFPPC_16730"/>
<organism evidence="1 2">
    <name type="scientific">Pochonia chlamydosporia 170</name>
    <dbReference type="NCBI Taxonomy" id="1380566"/>
    <lineage>
        <taxon>Eukaryota</taxon>
        <taxon>Fungi</taxon>
        <taxon>Dikarya</taxon>
        <taxon>Ascomycota</taxon>
        <taxon>Pezizomycotina</taxon>
        <taxon>Sordariomycetes</taxon>
        <taxon>Hypocreomycetidae</taxon>
        <taxon>Hypocreales</taxon>
        <taxon>Clavicipitaceae</taxon>
        <taxon>Pochonia</taxon>
    </lineage>
</organism>
<proteinExistence type="predicted"/>
<gene>
    <name evidence="1" type="ORF">VFPPC_16730</name>
</gene>
<dbReference type="AlphaFoldDB" id="A0A179F5T5"/>
<reference evidence="1 2" key="1">
    <citation type="journal article" date="2016" name="PLoS Pathog.">
        <title>Biosynthesis of antibiotic leucinostatins in bio-control fungus Purpureocillium lilacinum and their inhibition on phytophthora revealed by genome mining.</title>
        <authorList>
            <person name="Wang G."/>
            <person name="Liu Z."/>
            <person name="Lin R."/>
            <person name="Li E."/>
            <person name="Mao Z."/>
            <person name="Ling J."/>
            <person name="Yang Y."/>
            <person name="Yin W.B."/>
            <person name="Xie B."/>
        </authorList>
    </citation>
    <scope>NUCLEOTIDE SEQUENCE [LARGE SCALE GENOMIC DNA]</scope>
    <source>
        <strain evidence="1">170</strain>
    </source>
</reference>